<reference evidence="5 6" key="1">
    <citation type="submission" date="2018-04" db="EMBL/GenBank/DDBJ databases">
        <title>Marixanthomonas spongiae HN-E44 sp. nov., isolated from a marine sponge.</title>
        <authorList>
            <person name="Luo L."/>
            <person name="Zhuang L."/>
        </authorList>
    </citation>
    <scope>NUCLEOTIDE SEQUENCE [LARGE SCALE GENOMIC DNA]</scope>
    <source>
        <strain evidence="5 6">HN-E44</strain>
    </source>
</reference>
<evidence type="ECO:0000259" key="4">
    <source>
        <dbReference type="SMART" id="SM01003"/>
    </source>
</evidence>
<gene>
    <name evidence="5" type="ORF">DDV96_03170</name>
</gene>
<sequence length="402" mass="45647">MTFALIKERKNPPDHRVVFSPQMCQEVIKHYPDAQIIAETSDIRIFKDKAYRKVGVTVQEDVSEADVLLGVKEVPVEALMPNKKYFFFSHTIKKQPYNRELLQAILKKNIELYDHETITKKNGSRLIGFGRYAGLVGAYNGFRALGLRDKLFELTKVDLLPDLDAVKRELDKIEVPTLKILLTGRGKVAHGAKEILDYLKIKKVTVTDYLTKDFSEPVYCMIDVMDYNKRTDGLPGKKQEFYNDPSGYESDFMRFATVSDFFIAGHFHGEGAPYLFTREDARHPHFNINLVADVSCDIDGPVASTIRPSTIEDPFYGYDPVTEKETHYDIPGAITVMAVDNLPCELPKDASEGFGEMFMEYVMPAFFNGDKNGVLARAKMTTCDGRLTDDFSYLQDYVDGKE</sequence>
<keyword evidence="1" id="KW-0560">Oxidoreductase</keyword>
<dbReference type="GO" id="GO:0004754">
    <property type="term" value="F:saccharopine dehydrogenase (NAD+, L-lysine-forming) activity"/>
    <property type="evidence" value="ECO:0007669"/>
    <property type="project" value="InterPro"/>
</dbReference>
<dbReference type="SUPFAM" id="SSF52283">
    <property type="entry name" value="Formate/glycerate dehydrogenase catalytic domain-like"/>
    <property type="match status" value="1"/>
</dbReference>
<comment type="caution">
    <text evidence="5">The sequence shown here is derived from an EMBL/GenBank/DDBJ whole genome shotgun (WGS) entry which is preliminary data.</text>
</comment>
<name>A0A2U0I624_9FLAO</name>
<feature type="active site" description="Proton donor" evidence="2">
    <location>
        <position position="90"/>
    </location>
</feature>
<feature type="active site" description="Proton acceptor" evidence="2">
    <location>
        <position position="72"/>
    </location>
</feature>
<dbReference type="RefSeq" id="WP_116693574.1">
    <property type="nucleotide sequence ID" value="NZ_QEHR01000002.1"/>
</dbReference>
<dbReference type="InterPro" id="IPR051168">
    <property type="entry name" value="AASS"/>
</dbReference>
<dbReference type="CDD" id="cd05199">
    <property type="entry name" value="SDH_like"/>
    <property type="match status" value="1"/>
</dbReference>
<proteinExistence type="predicted"/>
<feature type="domain" description="Alanine dehydrogenase/pyridine nucleotide transhydrogenase N-terminal" evidence="4">
    <location>
        <begin position="4"/>
        <end position="136"/>
    </location>
</feature>
<dbReference type="InterPro" id="IPR007886">
    <property type="entry name" value="AlaDH/PNT_N"/>
</dbReference>
<dbReference type="PIRSF" id="PIRSF018250">
    <property type="entry name" value="Saccharopine_DH_Lys"/>
    <property type="match status" value="1"/>
</dbReference>
<organism evidence="5 6">
    <name type="scientific">Marixanthomonas spongiae</name>
    <dbReference type="NCBI Taxonomy" id="2174845"/>
    <lineage>
        <taxon>Bacteria</taxon>
        <taxon>Pseudomonadati</taxon>
        <taxon>Bacteroidota</taxon>
        <taxon>Flavobacteriia</taxon>
        <taxon>Flavobacteriales</taxon>
        <taxon>Flavobacteriaceae</taxon>
        <taxon>Marixanthomonas</taxon>
    </lineage>
</organism>
<dbReference type="PANTHER" id="PTHR11133:SF22">
    <property type="entry name" value="ALPHA-AMINOADIPIC SEMIALDEHYDE SYNTHASE, MITOCHONDRIAL"/>
    <property type="match status" value="1"/>
</dbReference>
<protein>
    <submittedName>
        <fullName evidence="5">Alanine dehydrogenase</fullName>
    </submittedName>
</protein>
<dbReference type="Gene3D" id="3.40.50.720">
    <property type="entry name" value="NAD(P)-binding Rossmann-like Domain"/>
    <property type="match status" value="2"/>
</dbReference>
<dbReference type="OrthoDB" id="1141481at2"/>
<dbReference type="Pfam" id="PF05222">
    <property type="entry name" value="AlaDh_PNT_N"/>
    <property type="match status" value="1"/>
</dbReference>
<accession>A0A2U0I624</accession>
<evidence type="ECO:0000256" key="3">
    <source>
        <dbReference type="PIRSR" id="PIRSR018250-3"/>
    </source>
</evidence>
<dbReference type="AlphaFoldDB" id="A0A2U0I624"/>
<keyword evidence="6" id="KW-1185">Reference proteome</keyword>
<evidence type="ECO:0000313" key="5">
    <source>
        <dbReference type="EMBL" id="PVW16561.1"/>
    </source>
</evidence>
<dbReference type="EMBL" id="QEHR01000002">
    <property type="protein sequence ID" value="PVW16561.1"/>
    <property type="molecule type" value="Genomic_DNA"/>
</dbReference>
<dbReference type="SMART" id="SM01003">
    <property type="entry name" value="AlaDh_PNT_N"/>
    <property type="match status" value="1"/>
</dbReference>
<evidence type="ECO:0000256" key="2">
    <source>
        <dbReference type="PIRSR" id="PIRSR018250-1"/>
    </source>
</evidence>
<dbReference type="Proteomes" id="UP000245962">
    <property type="component" value="Unassembled WGS sequence"/>
</dbReference>
<dbReference type="PANTHER" id="PTHR11133">
    <property type="entry name" value="SACCHAROPINE DEHYDROGENASE"/>
    <property type="match status" value="1"/>
</dbReference>
<keyword evidence="3" id="KW-0520">NAD</keyword>
<dbReference type="GO" id="GO:0009085">
    <property type="term" value="P:lysine biosynthetic process"/>
    <property type="evidence" value="ECO:0007669"/>
    <property type="project" value="InterPro"/>
</dbReference>
<evidence type="ECO:0000313" key="6">
    <source>
        <dbReference type="Proteomes" id="UP000245962"/>
    </source>
</evidence>
<feature type="binding site" evidence="3">
    <location>
        <position position="294"/>
    </location>
    <ligand>
        <name>NAD(+)</name>
        <dbReference type="ChEBI" id="CHEBI:57540"/>
    </ligand>
</feature>
<evidence type="ECO:0000256" key="1">
    <source>
        <dbReference type="ARBA" id="ARBA00023002"/>
    </source>
</evidence>
<dbReference type="InterPro" id="IPR027281">
    <property type="entry name" value="Lys1"/>
</dbReference>